<dbReference type="EMBL" id="JBHRZH010000012">
    <property type="protein sequence ID" value="MFC3762131.1"/>
    <property type="molecule type" value="Genomic_DNA"/>
</dbReference>
<organism evidence="2 3">
    <name type="scientific">Tenggerimyces flavus</name>
    <dbReference type="NCBI Taxonomy" id="1708749"/>
    <lineage>
        <taxon>Bacteria</taxon>
        <taxon>Bacillati</taxon>
        <taxon>Actinomycetota</taxon>
        <taxon>Actinomycetes</taxon>
        <taxon>Propionibacteriales</taxon>
        <taxon>Nocardioidaceae</taxon>
        <taxon>Tenggerimyces</taxon>
    </lineage>
</organism>
<sequence>MTTELTRKVFAAVDALDSDALLALLAPNAVQVFGNQEPLIGHAEIGAANKAFTTMVAGVRHQITREWYQGNDAIVETNVTYHRLDGGFVNLPVVSIYRTDENGLIEDYRVFYDPSPVFAPANEQA</sequence>
<dbReference type="RefSeq" id="WP_205120676.1">
    <property type="nucleotide sequence ID" value="NZ_JAFBCM010000001.1"/>
</dbReference>
<proteinExistence type="predicted"/>
<dbReference type="InterPro" id="IPR037401">
    <property type="entry name" value="SnoaL-like"/>
</dbReference>
<dbReference type="Proteomes" id="UP001595699">
    <property type="component" value="Unassembled WGS sequence"/>
</dbReference>
<name>A0ABV7Y9Y0_9ACTN</name>
<dbReference type="Gene3D" id="3.10.450.50">
    <property type="match status" value="1"/>
</dbReference>
<evidence type="ECO:0000313" key="2">
    <source>
        <dbReference type="EMBL" id="MFC3762131.1"/>
    </source>
</evidence>
<evidence type="ECO:0000313" key="3">
    <source>
        <dbReference type="Proteomes" id="UP001595699"/>
    </source>
</evidence>
<gene>
    <name evidence="2" type="ORF">ACFOUW_14920</name>
</gene>
<feature type="domain" description="SnoaL-like" evidence="1">
    <location>
        <begin position="7"/>
        <end position="106"/>
    </location>
</feature>
<evidence type="ECO:0000259" key="1">
    <source>
        <dbReference type="Pfam" id="PF12680"/>
    </source>
</evidence>
<reference evidence="3" key="1">
    <citation type="journal article" date="2019" name="Int. J. Syst. Evol. Microbiol.">
        <title>The Global Catalogue of Microorganisms (GCM) 10K type strain sequencing project: providing services to taxonomists for standard genome sequencing and annotation.</title>
        <authorList>
            <consortium name="The Broad Institute Genomics Platform"/>
            <consortium name="The Broad Institute Genome Sequencing Center for Infectious Disease"/>
            <person name="Wu L."/>
            <person name="Ma J."/>
        </authorList>
    </citation>
    <scope>NUCLEOTIDE SEQUENCE [LARGE SCALE GENOMIC DNA]</scope>
    <source>
        <strain evidence="3">CGMCC 4.7241</strain>
    </source>
</reference>
<dbReference type="SUPFAM" id="SSF54427">
    <property type="entry name" value="NTF2-like"/>
    <property type="match status" value="1"/>
</dbReference>
<accession>A0ABV7Y9Y0</accession>
<keyword evidence="3" id="KW-1185">Reference proteome</keyword>
<dbReference type="InterPro" id="IPR032710">
    <property type="entry name" value="NTF2-like_dom_sf"/>
</dbReference>
<dbReference type="Pfam" id="PF12680">
    <property type="entry name" value="SnoaL_2"/>
    <property type="match status" value="1"/>
</dbReference>
<protein>
    <submittedName>
        <fullName evidence="2">Nuclear transport factor 2 family protein</fullName>
    </submittedName>
</protein>
<comment type="caution">
    <text evidence="2">The sequence shown here is derived from an EMBL/GenBank/DDBJ whole genome shotgun (WGS) entry which is preliminary data.</text>
</comment>